<evidence type="ECO:0000313" key="8">
    <source>
        <dbReference type="Proteomes" id="UP000774750"/>
    </source>
</evidence>
<evidence type="ECO:0000256" key="4">
    <source>
        <dbReference type="ARBA" id="ARBA00022801"/>
    </source>
</evidence>
<feature type="domain" description="Glycoside hydrolase family 29 N-terminal" evidence="6">
    <location>
        <begin position="44"/>
        <end position="323"/>
    </location>
</feature>
<dbReference type="Gene3D" id="3.20.20.80">
    <property type="entry name" value="Glycosidases"/>
    <property type="match status" value="1"/>
</dbReference>
<protein>
    <recommendedName>
        <fullName evidence="2">alpha-L-fucosidase</fullName>
        <ecNumber evidence="2">3.2.1.51</ecNumber>
    </recommendedName>
</protein>
<name>A0A938X8K9_9FIRM</name>
<dbReference type="PANTHER" id="PTHR10030:SF37">
    <property type="entry name" value="ALPHA-L-FUCOSIDASE-RELATED"/>
    <property type="match status" value="1"/>
</dbReference>
<evidence type="ECO:0000313" key="7">
    <source>
        <dbReference type="EMBL" id="MBM6921427.1"/>
    </source>
</evidence>
<evidence type="ECO:0000256" key="2">
    <source>
        <dbReference type="ARBA" id="ARBA00012662"/>
    </source>
</evidence>
<dbReference type="AlphaFoldDB" id="A0A938X8K9"/>
<dbReference type="EMBL" id="JACJKY010000016">
    <property type="protein sequence ID" value="MBM6921427.1"/>
    <property type="molecule type" value="Genomic_DNA"/>
</dbReference>
<dbReference type="GO" id="GO:0016139">
    <property type="term" value="P:glycoside catabolic process"/>
    <property type="evidence" value="ECO:0007669"/>
    <property type="project" value="TreeGrafter"/>
</dbReference>
<dbReference type="Proteomes" id="UP000774750">
    <property type="component" value="Unassembled WGS sequence"/>
</dbReference>
<keyword evidence="5" id="KW-0326">Glycosidase</keyword>
<dbReference type="InterPro" id="IPR017853">
    <property type="entry name" value="GH"/>
</dbReference>
<gene>
    <name evidence="7" type="ORF">H6A12_09695</name>
</gene>
<evidence type="ECO:0000256" key="3">
    <source>
        <dbReference type="ARBA" id="ARBA00022729"/>
    </source>
</evidence>
<evidence type="ECO:0000256" key="5">
    <source>
        <dbReference type="ARBA" id="ARBA00023295"/>
    </source>
</evidence>
<keyword evidence="3" id="KW-0732">Signal</keyword>
<reference evidence="7" key="1">
    <citation type="submission" date="2020-08" db="EMBL/GenBank/DDBJ databases">
        <authorList>
            <person name="Cejkova D."/>
            <person name="Kubasova T."/>
            <person name="Jahodarova E."/>
            <person name="Rychlik I."/>
        </authorList>
    </citation>
    <scope>NUCLEOTIDE SEQUENCE</scope>
    <source>
        <strain evidence="7">An559</strain>
    </source>
</reference>
<reference evidence="7" key="2">
    <citation type="journal article" date="2021" name="Sci. Rep.">
        <title>The distribution of antibiotic resistance genes in chicken gut microbiota commensals.</title>
        <authorList>
            <person name="Juricova H."/>
            <person name="Matiasovicova J."/>
            <person name="Kubasova T."/>
            <person name="Cejkova D."/>
            <person name="Rychlik I."/>
        </authorList>
    </citation>
    <scope>NUCLEOTIDE SEQUENCE</scope>
    <source>
        <strain evidence="7">An559</strain>
    </source>
</reference>
<dbReference type="PANTHER" id="PTHR10030">
    <property type="entry name" value="ALPHA-L-FUCOSIDASE"/>
    <property type="match status" value="1"/>
</dbReference>
<keyword evidence="8" id="KW-1185">Reference proteome</keyword>
<dbReference type="RefSeq" id="WP_204447373.1">
    <property type="nucleotide sequence ID" value="NZ_JACJKY010000016.1"/>
</dbReference>
<evidence type="ECO:0000259" key="6">
    <source>
        <dbReference type="Pfam" id="PF01120"/>
    </source>
</evidence>
<sequence length="327" mass="37936">MLIPSTTPNETQQRMIARGYGMFIHFGINTFNDTEWSDGTLPVESYAPPAVDVDSWVKNARDCGMKYIILITKHHDGFCMWDTDTTDYGVKYSKNPTDVVAEAAKACEKYGVQLGLYYSLWDRHELCYSDHEAYIRYMETHLTELLGGRYGKVVELWFDGGWDKKASDWGLERLYALAKKLQPHIAVGVNCTIGRYLSKNTNNSVYWPENYKEGMPMRYFPSDFRLLDPMFPPKDDPKLYRHASKTYYLPFEATICIRDMRNWFWDPHYCDDPLVDTSFIVEKYEQLIGQQNCLVVNVAPNTNGVQEPADIERLKEVRSVLEEKGLM</sequence>
<organism evidence="7 8">
    <name type="scientific">Merdimmobilis hominis</name>
    <dbReference type="NCBI Taxonomy" id="2897707"/>
    <lineage>
        <taxon>Bacteria</taxon>
        <taxon>Bacillati</taxon>
        <taxon>Bacillota</taxon>
        <taxon>Clostridia</taxon>
        <taxon>Eubacteriales</taxon>
        <taxon>Oscillospiraceae</taxon>
        <taxon>Merdimmobilis</taxon>
    </lineage>
</organism>
<proteinExistence type="inferred from homology"/>
<comment type="similarity">
    <text evidence="1">Belongs to the glycosyl hydrolase 29 family.</text>
</comment>
<dbReference type="InterPro" id="IPR057739">
    <property type="entry name" value="Glyco_hydro_29_N"/>
</dbReference>
<comment type="caution">
    <text evidence="7">The sequence shown here is derived from an EMBL/GenBank/DDBJ whole genome shotgun (WGS) entry which is preliminary data.</text>
</comment>
<accession>A0A938X8K9</accession>
<dbReference type="EC" id="3.2.1.51" evidence="2"/>
<dbReference type="InterPro" id="IPR000933">
    <property type="entry name" value="Glyco_hydro_29"/>
</dbReference>
<dbReference type="GO" id="GO:0005764">
    <property type="term" value="C:lysosome"/>
    <property type="evidence" value="ECO:0007669"/>
    <property type="project" value="TreeGrafter"/>
</dbReference>
<dbReference type="GO" id="GO:0004560">
    <property type="term" value="F:alpha-L-fucosidase activity"/>
    <property type="evidence" value="ECO:0007669"/>
    <property type="project" value="InterPro"/>
</dbReference>
<evidence type="ECO:0000256" key="1">
    <source>
        <dbReference type="ARBA" id="ARBA00007951"/>
    </source>
</evidence>
<dbReference type="SUPFAM" id="SSF51445">
    <property type="entry name" value="(Trans)glycosidases"/>
    <property type="match status" value="1"/>
</dbReference>
<dbReference type="SMART" id="SM00812">
    <property type="entry name" value="Alpha_L_fucos"/>
    <property type="match status" value="1"/>
</dbReference>
<dbReference type="GO" id="GO:0006004">
    <property type="term" value="P:fucose metabolic process"/>
    <property type="evidence" value="ECO:0007669"/>
    <property type="project" value="TreeGrafter"/>
</dbReference>
<dbReference type="Pfam" id="PF01120">
    <property type="entry name" value="Alpha_L_fucos"/>
    <property type="match status" value="1"/>
</dbReference>
<keyword evidence="4" id="KW-0378">Hydrolase</keyword>